<evidence type="ECO:0000313" key="2">
    <source>
        <dbReference type="Proteomes" id="UP001144978"/>
    </source>
</evidence>
<sequence length="309" mass="33684">MSLASVSSQLGRSPAQSAGLIATSIAVLKPITERLIAIVSRDAIDGTEHSTPLAALARQGFLSGFVRGLKESDVLLQAVLKPDPDDLNPLYVYEAKMSLLVRMAQTRQGAERLLESRVLPILADCDYLDARPEADQAFLDRDSFLPSAVQRYHQLFMPALQLVSGMLITLGPKHTTAASHALQLLSAHRDTAVILLKMEVDELSLSVMEEIRLLVALCSNVVHLVSKQELLSNSGFGTLHGAISGLAAKCLGDRHWTESVKPQTESELADASVPSLVRSRVEVPDQRAYQRRAAQERGDLLPGRCERLH</sequence>
<gene>
    <name evidence="1" type="ORF">NUW54_g14039</name>
</gene>
<reference evidence="1" key="1">
    <citation type="submission" date="2022-08" db="EMBL/GenBank/DDBJ databases">
        <title>Genome Sequence of Pycnoporus sanguineus.</title>
        <authorList>
            <person name="Buettner E."/>
        </authorList>
    </citation>
    <scope>NUCLEOTIDE SEQUENCE</scope>
    <source>
        <strain evidence="1">CG-C14</strain>
    </source>
</reference>
<proteinExistence type="predicted"/>
<organism evidence="1 2">
    <name type="scientific">Trametes sanguinea</name>
    <dbReference type="NCBI Taxonomy" id="158606"/>
    <lineage>
        <taxon>Eukaryota</taxon>
        <taxon>Fungi</taxon>
        <taxon>Dikarya</taxon>
        <taxon>Basidiomycota</taxon>
        <taxon>Agaricomycotina</taxon>
        <taxon>Agaricomycetes</taxon>
        <taxon>Polyporales</taxon>
        <taxon>Polyporaceae</taxon>
        <taxon>Trametes</taxon>
    </lineage>
</organism>
<name>A0ACC1MH64_9APHY</name>
<dbReference type="Proteomes" id="UP001144978">
    <property type="component" value="Unassembled WGS sequence"/>
</dbReference>
<keyword evidence="2" id="KW-1185">Reference proteome</keyword>
<protein>
    <submittedName>
        <fullName evidence="1">Uncharacterized protein</fullName>
    </submittedName>
</protein>
<accession>A0ACC1MH64</accession>
<comment type="caution">
    <text evidence="1">The sequence shown here is derived from an EMBL/GenBank/DDBJ whole genome shotgun (WGS) entry which is preliminary data.</text>
</comment>
<evidence type="ECO:0000313" key="1">
    <source>
        <dbReference type="EMBL" id="KAJ2965676.1"/>
    </source>
</evidence>
<dbReference type="EMBL" id="JANSHE010006922">
    <property type="protein sequence ID" value="KAJ2965676.1"/>
    <property type="molecule type" value="Genomic_DNA"/>
</dbReference>